<dbReference type="PANTHER" id="PTHR13194:SF18">
    <property type="entry name" value="COMPLEX I INTERMEDIATE-ASSOCIATED PROTEIN 30, MITOCHONDRIAL"/>
    <property type="match status" value="1"/>
</dbReference>
<dbReference type="GeneID" id="36342454"/>
<dbReference type="Proteomes" id="UP000019149">
    <property type="component" value="Unassembled WGS sequence"/>
</dbReference>
<evidence type="ECO:0000256" key="3">
    <source>
        <dbReference type="ARBA" id="ARBA00023128"/>
    </source>
</evidence>
<gene>
    <name evidence="6" type="ORF">EGR_06739</name>
</gene>
<dbReference type="GO" id="GO:0032981">
    <property type="term" value="P:mitochondrial respiratory chain complex I assembly"/>
    <property type="evidence" value="ECO:0007669"/>
    <property type="project" value="TreeGrafter"/>
</dbReference>
<dbReference type="InterPro" id="IPR008979">
    <property type="entry name" value="Galactose-bd-like_sf"/>
</dbReference>
<dbReference type="OrthoDB" id="42561at2759"/>
<dbReference type="PANTHER" id="PTHR13194">
    <property type="entry name" value="COMPLEX I INTERMEDIATE-ASSOCIATED PROTEIN 30"/>
    <property type="match status" value="1"/>
</dbReference>
<dbReference type="Pfam" id="PF08547">
    <property type="entry name" value="CIA30"/>
    <property type="match status" value="1"/>
</dbReference>
<comment type="subcellular location">
    <subcellularLocation>
        <location evidence="1">Mitochondrion</location>
    </subcellularLocation>
</comment>
<keyword evidence="4" id="KW-0143">Chaperone</keyword>
<dbReference type="SUPFAM" id="SSF49785">
    <property type="entry name" value="Galactose-binding domain-like"/>
    <property type="match status" value="1"/>
</dbReference>
<dbReference type="AlphaFoldDB" id="W6UK33"/>
<evidence type="ECO:0000313" key="6">
    <source>
        <dbReference type="EMBL" id="EUB58452.1"/>
    </source>
</evidence>
<dbReference type="InterPro" id="IPR039131">
    <property type="entry name" value="NDUFAF1"/>
</dbReference>
<comment type="caution">
    <text evidence="6">The sequence shown here is derived from an EMBL/GenBank/DDBJ whole genome shotgun (WGS) entry which is preliminary data.</text>
</comment>
<dbReference type="RefSeq" id="XP_024349648.1">
    <property type="nucleotide sequence ID" value="XM_024495988.1"/>
</dbReference>
<name>W6UK33_ECHGR</name>
<dbReference type="GO" id="GO:0051082">
    <property type="term" value="F:unfolded protein binding"/>
    <property type="evidence" value="ECO:0007669"/>
    <property type="project" value="TreeGrafter"/>
</dbReference>
<dbReference type="GO" id="GO:0005739">
    <property type="term" value="C:mitochondrion"/>
    <property type="evidence" value="ECO:0007669"/>
    <property type="project" value="UniProtKB-SubCell"/>
</dbReference>
<sequence length="451" mass="52562">MYSTRYLDPTGSHVVARVCGLEIVLPGFSRRSLAFDPVSPLPSSPCQYLHALFYTHPKAALWLAYFLTHKRTYAHASTCLPLSQRANIHTMFRLTVSRHVVLQNAPFVYQFRRRGFIKVDRAGGRNRENVFGDLIRWWIRLRPWKEEVATLKRRLRRHKAGFDPNVHGQTRYLVRFPQLTESDFKLWRVCTDADFDEGYSTAEFVRSPRGALGSTAPDHETTDFVAPMTFRDAQDPLSPKEKDAHPFSITYSADRPQRLPDPASPESYVRSTLFSLDPPQECFNAGYGLFRGNISTRVPERGDLVRSGFAHLRSPEHTQFGFLMEYNFYPYTHLVIRYRGDGRTYRLNIHPKTEWDAFWFDMHQFPLYTRGGPYWCISKLPLSAFYLINRGTVVDRQQRISPSRVRMISFTLADRLPGPFALEIDYIALYYDRFHKERFAYEQYDAPAIVK</sequence>
<keyword evidence="3" id="KW-0496">Mitochondrion</keyword>
<evidence type="ECO:0000259" key="5">
    <source>
        <dbReference type="Pfam" id="PF08547"/>
    </source>
</evidence>
<dbReference type="STRING" id="6210.W6UK33"/>
<keyword evidence="7" id="KW-1185">Reference proteome</keyword>
<dbReference type="OMA" id="KERFAYE"/>
<dbReference type="EMBL" id="APAU02000062">
    <property type="protein sequence ID" value="EUB58452.1"/>
    <property type="molecule type" value="Genomic_DNA"/>
</dbReference>
<dbReference type="InterPro" id="IPR013857">
    <property type="entry name" value="NADH-UbQ_OxRdtase-assoc_prot30"/>
</dbReference>
<dbReference type="CTD" id="36342454"/>
<evidence type="ECO:0000256" key="4">
    <source>
        <dbReference type="ARBA" id="ARBA00023186"/>
    </source>
</evidence>
<dbReference type="GO" id="GO:0006120">
    <property type="term" value="P:mitochondrial electron transport, NADH to ubiquinone"/>
    <property type="evidence" value="ECO:0007669"/>
    <property type="project" value="TreeGrafter"/>
</dbReference>
<comment type="similarity">
    <text evidence="2">Belongs to the CIA30 family.</text>
</comment>
<evidence type="ECO:0000256" key="1">
    <source>
        <dbReference type="ARBA" id="ARBA00004173"/>
    </source>
</evidence>
<reference evidence="6 7" key="1">
    <citation type="journal article" date="2013" name="Nat. Genet.">
        <title>The genome of the hydatid tapeworm Echinococcus granulosus.</title>
        <authorList>
            <person name="Zheng H."/>
            <person name="Zhang W."/>
            <person name="Zhang L."/>
            <person name="Zhang Z."/>
            <person name="Li J."/>
            <person name="Lu G."/>
            <person name="Zhu Y."/>
            <person name="Wang Y."/>
            <person name="Huang Y."/>
            <person name="Liu J."/>
            <person name="Kang H."/>
            <person name="Chen J."/>
            <person name="Wang L."/>
            <person name="Chen A."/>
            <person name="Yu S."/>
            <person name="Gao Z."/>
            <person name="Jin L."/>
            <person name="Gu W."/>
            <person name="Wang Z."/>
            <person name="Zhao L."/>
            <person name="Shi B."/>
            <person name="Wen H."/>
            <person name="Lin R."/>
            <person name="Jones M.K."/>
            <person name="Brejova B."/>
            <person name="Vinar T."/>
            <person name="Zhao G."/>
            <person name="McManus D.P."/>
            <person name="Chen Z."/>
            <person name="Zhou Y."/>
            <person name="Wang S."/>
        </authorList>
    </citation>
    <scope>NUCLEOTIDE SEQUENCE [LARGE SCALE GENOMIC DNA]</scope>
</reference>
<organism evidence="6 7">
    <name type="scientific">Echinococcus granulosus</name>
    <name type="common">Hydatid tapeworm</name>
    <dbReference type="NCBI Taxonomy" id="6210"/>
    <lineage>
        <taxon>Eukaryota</taxon>
        <taxon>Metazoa</taxon>
        <taxon>Spiralia</taxon>
        <taxon>Lophotrochozoa</taxon>
        <taxon>Platyhelminthes</taxon>
        <taxon>Cestoda</taxon>
        <taxon>Eucestoda</taxon>
        <taxon>Cyclophyllidea</taxon>
        <taxon>Taeniidae</taxon>
        <taxon>Echinococcus</taxon>
        <taxon>Echinococcus granulosus group</taxon>
    </lineage>
</organism>
<evidence type="ECO:0000313" key="7">
    <source>
        <dbReference type="Proteomes" id="UP000019149"/>
    </source>
</evidence>
<dbReference type="KEGG" id="egl:EGR_06739"/>
<proteinExistence type="inferred from homology"/>
<protein>
    <submittedName>
        <fullName evidence="6">Complex I intermediate-associated protein 30</fullName>
    </submittedName>
</protein>
<feature type="domain" description="NADH:ubiquinone oxidoreductase intermediate-associated protein 30" evidence="5">
    <location>
        <begin position="285"/>
        <end position="424"/>
    </location>
</feature>
<accession>W6UK33</accession>
<evidence type="ECO:0000256" key="2">
    <source>
        <dbReference type="ARBA" id="ARBA00007884"/>
    </source>
</evidence>